<sequence>MDRFCFLFGFLFIPPAITTGRRSESILFGYIVCAHNRVVLVRSAHLVLYCVYQSNTYAFLTRYRNKISPLAIYQTFLLQLEGLLSCRRVKARYDNDSEGHPSLSGNNTKVKLGSLCLNCFALPSPLKERDMLTSRSVGLRSSSMQALTVSVSESDVGRLDLAFSGKIWWEPLLTCPY</sequence>
<dbReference type="EMBL" id="CM042891">
    <property type="protein sequence ID" value="KAI4302616.1"/>
    <property type="molecule type" value="Genomic_DNA"/>
</dbReference>
<evidence type="ECO:0000313" key="1">
    <source>
        <dbReference type="EMBL" id="KAI4302616.1"/>
    </source>
</evidence>
<reference evidence="2" key="1">
    <citation type="journal article" date="2023" name="Front. Plant Sci.">
        <title>Chromosomal-level genome assembly of Melastoma candidum provides insights into trichome evolution.</title>
        <authorList>
            <person name="Zhong Y."/>
            <person name="Wu W."/>
            <person name="Sun C."/>
            <person name="Zou P."/>
            <person name="Liu Y."/>
            <person name="Dai S."/>
            <person name="Zhou R."/>
        </authorList>
    </citation>
    <scope>NUCLEOTIDE SEQUENCE [LARGE SCALE GENOMIC DNA]</scope>
</reference>
<organism evidence="1 2">
    <name type="scientific">Melastoma candidum</name>
    <dbReference type="NCBI Taxonomy" id="119954"/>
    <lineage>
        <taxon>Eukaryota</taxon>
        <taxon>Viridiplantae</taxon>
        <taxon>Streptophyta</taxon>
        <taxon>Embryophyta</taxon>
        <taxon>Tracheophyta</taxon>
        <taxon>Spermatophyta</taxon>
        <taxon>Magnoliopsida</taxon>
        <taxon>eudicotyledons</taxon>
        <taxon>Gunneridae</taxon>
        <taxon>Pentapetalae</taxon>
        <taxon>rosids</taxon>
        <taxon>malvids</taxon>
        <taxon>Myrtales</taxon>
        <taxon>Melastomataceae</taxon>
        <taxon>Melastomatoideae</taxon>
        <taxon>Melastomateae</taxon>
        <taxon>Melastoma</taxon>
    </lineage>
</organism>
<comment type="caution">
    <text evidence="1">The sequence shown here is derived from an EMBL/GenBank/DDBJ whole genome shotgun (WGS) entry which is preliminary data.</text>
</comment>
<evidence type="ECO:0000313" key="2">
    <source>
        <dbReference type="Proteomes" id="UP001057402"/>
    </source>
</evidence>
<name>A0ACB9L035_9MYRT</name>
<proteinExistence type="predicted"/>
<dbReference type="Proteomes" id="UP001057402">
    <property type="component" value="Chromosome 12"/>
</dbReference>
<protein>
    <submittedName>
        <fullName evidence="1">Uncharacterized protein</fullName>
    </submittedName>
</protein>
<gene>
    <name evidence="1" type="ORF">MLD38_038339</name>
</gene>
<keyword evidence="2" id="KW-1185">Reference proteome</keyword>
<accession>A0ACB9L035</accession>